<keyword evidence="2" id="KW-1185">Reference proteome</keyword>
<evidence type="ECO:0000313" key="2">
    <source>
        <dbReference type="Proteomes" id="UP000886998"/>
    </source>
</evidence>
<organism evidence="1 2">
    <name type="scientific">Trichonephila inaurata madagascariensis</name>
    <dbReference type="NCBI Taxonomy" id="2747483"/>
    <lineage>
        <taxon>Eukaryota</taxon>
        <taxon>Metazoa</taxon>
        <taxon>Ecdysozoa</taxon>
        <taxon>Arthropoda</taxon>
        <taxon>Chelicerata</taxon>
        <taxon>Arachnida</taxon>
        <taxon>Araneae</taxon>
        <taxon>Araneomorphae</taxon>
        <taxon>Entelegynae</taxon>
        <taxon>Araneoidea</taxon>
        <taxon>Nephilidae</taxon>
        <taxon>Trichonephila</taxon>
        <taxon>Trichonephila inaurata</taxon>
    </lineage>
</organism>
<dbReference type="AlphaFoldDB" id="A0A8X6YD83"/>
<sequence length="114" mass="13405">MPPREAEDSERFIRLEGEPILKGRPFRVQCHIRNHTEKWGRSRRFQKIDPKFPNSKATLFLNNKKGKSLDNVSCLDKTERFCAIKLDVKLFMLSLPLVAPANLHNQQWTIEKEM</sequence>
<gene>
    <name evidence="1" type="ORF">TNIN_224691</name>
</gene>
<name>A0A8X6YD83_9ARAC</name>
<protein>
    <submittedName>
        <fullName evidence="1">Uncharacterized protein</fullName>
    </submittedName>
</protein>
<dbReference type="OrthoDB" id="10441153at2759"/>
<evidence type="ECO:0000313" key="1">
    <source>
        <dbReference type="EMBL" id="GFY70148.1"/>
    </source>
</evidence>
<proteinExistence type="predicted"/>
<dbReference type="EMBL" id="BMAV01018043">
    <property type="protein sequence ID" value="GFY70148.1"/>
    <property type="molecule type" value="Genomic_DNA"/>
</dbReference>
<dbReference type="Proteomes" id="UP000886998">
    <property type="component" value="Unassembled WGS sequence"/>
</dbReference>
<accession>A0A8X6YD83</accession>
<reference evidence="1" key="1">
    <citation type="submission" date="2020-08" db="EMBL/GenBank/DDBJ databases">
        <title>Multicomponent nature underlies the extraordinary mechanical properties of spider dragline silk.</title>
        <authorList>
            <person name="Kono N."/>
            <person name="Nakamura H."/>
            <person name="Mori M."/>
            <person name="Yoshida Y."/>
            <person name="Ohtoshi R."/>
            <person name="Malay A.D."/>
            <person name="Moran D.A.P."/>
            <person name="Tomita M."/>
            <person name="Numata K."/>
            <person name="Arakawa K."/>
        </authorList>
    </citation>
    <scope>NUCLEOTIDE SEQUENCE</scope>
</reference>
<comment type="caution">
    <text evidence="1">The sequence shown here is derived from an EMBL/GenBank/DDBJ whole genome shotgun (WGS) entry which is preliminary data.</text>
</comment>